<keyword evidence="13" id="KW-1185">Reference proteome</keyword>
<dbReference type="PROSITE" id="PS01280">
    <property type="entry name" value="GIDA_1"/>
    <property type="match status" value="1"/>
</dbReference>
<dbReference type="FunFam" id="3.50.50.60:FF:000094">
    <property type="entry name" value="tRNA uridine 5-carboxymethylaminomethyl modification enzyme MnmG"/>
    <property type="match status" value="1"/>
</dbReference>
<feature type="coiled-coil region" evidence="8">
    <location>
        <begin position="712"/>
        <end position="746"/>
    </location>
</feature>
<dbReference type="OrthoDB" id="5061070at2759"/>
<keyword evidence="10" id="KW-0472">Membrane</keyword>
<evidence type="ECO:0000313" key="13">
    <source>
        <dbReference type="Proteomes" id="UP000554482"/>
    </source>
</evidence>
<evidence type="ECO:0000256" key="10">
    <source>
        <dbReference type="SAM" id="Phobius"/>
    </source>
</evidence>
<dbReference type="Pfam" id="PF21680">
    <property type="entry name" value="GIDA_C_1st"/>
    <property type="match status" value="1"/>
</dbReference>
<feature type="domain" description="Dynamin-type G" evidence="11">
    <location>
        <begin position="35"/>
        <end position="332"/>
    </location>
</feature>
<dbReference type="HAMAP" id="MF_00129">
    <property type="entry name" value="MnmG_GidA"/>
    <property type="match status" value="1"/>
</dbReference>
<sequence length="1670" mass="186424">MESKKVLMRRELEDQSRLYEAYNELHGLAQEFETPFDAPAILVVGHQTDGKSALVEALMGFQFNHVGGGTKTRRPITLHMKYDPDSEVPLCRLVSDNDPTIAEEKSLHEIQAYIEAENMRLENEPCQFSAKEIIIRVEYKYCPNLTIIDTPGLTAPTPGRRNRSLQGQARSVESLVRAKMQHKEFIILCLEDCSDWSNATTRRVVMQIDPELSRTVIVSTKLDTKIPQFARSSDVEVFLRPPACTLDGCMLGDSPFFTSVPSGRVGSGRESVYRSNDEFKQAISLREREDTASLEEKLDRPLSKEERSRIGLSSLRLFLEELLQKRYLDSVPSIIPLLEKEHRSTSRKLNELNEELCNLDEGKLKEKGRIFHDAFLTKLSLLLKGSVVAPPDKFGETLQDERVNGGVFSANDGVQFPFKLIPNAGMRLYGGAQYHRAMAEFRLVVGATKCPAITREEIVNACGVEDIHDGTNYSRTACVIAVAKARDTFEPFLHQLGFRLLHILTRLLPISVYLLRKDGESLSGHEVFQQRVASAFNNFAESTEKACREKCMEDLVSTTRYVTWSLHNKNRAGLRQFLDSFAGSEQSNSLSSASSQEPSSGPVLNDIKADKPRADVKLSHLGSGMDGSTSETRLVDVLDTTFWNRKLAPSSERIVYALVQQIFHGIREYFLASAELKFNCFLLMPVVDKLPVLLREDLDNAFDNDLDSVFDITNLRHQLQKQKREMEVELKRIQRLKEKFKKIHEELSSAHVRDPNSILRGYVGPNSNVLIEWMNLFNLVKAFSLRSMATFTLHLTRLSRHFRLSSSPFTLPFFPSRASGLLKTSQRICVRKKLCLRSCKPFGWNSTRQFTVAASSSQDNVEGGEERYDVIVVGGGHAGCEAALASARLGAKTLLLTLNIDRIAWQPCNPAVGGPAKSQLVHEVDALGGEIGKLADRCYLQKRVLNLSRGPAVRALRAQTDKREYAMEMRKVLERTPNLSIREAMVTDLLVGKNDNVEGVRTFFGMTFCASSVVLTTGTFMSGKIWVGRASMPAGRAGESASHGLTENLQSFGFETDRLKTGTPARVDSRTVDFSGLEPQPGDEEVGWFSFDPDFHIEREQMCCYITRTTQKTHQLIKDNLHETPTYGGWVESKGPRYCPSIEDKIVRFQDKESHQIFLEPEGRDVPELYVQGFSTGLPERLQLPLLRTLPGLENCSMLRPAYAVEYDYLPAHQCSRSLMTKKIDGLFFSGQINGTTGYEEAAAQGIISGVNAARRSNGKPLITLERESSYIGTLIDDLVTKDLREPYRVLTSRSEYRLLLRADNADSRLTPLGQEIGLIDDRRWRLYEDKQARIAEEKRRLKAVRISGGDLAADVTLSSGQPVRDSSTLESLLKKPHVQYKILDKHGFGNENLSRAEKDCVEIDIKYEGFIARQQTQLREIAHLQHKPLPDDLDYNAMTTLSLEAREKLTKVRPQTIGQASRVGGVSPADITALLIILESNRRKMPAPDPRARSICVWVLSCLFLCIIIAGCAYLVLYITVEPRADYAILGLALIGTPWVFWLLTFLYRCCCKPVISSAVGGGGMGRGGGGGGGVPLSNTVGASAATSRRGGADNSDSTLENSAARRVRFGDAVMVEEQSGNQQGHDDYHQRTPSSSSSSSSRHLDYDDISSLESHECEMPLASLTPSY</sequence>
<keyword evidence="10" id="KW-0812">Transmembrane</keyword>
<dbReference type="CDD" id="cd08771">
    <property type="entry name" value="DLP_1"/>
    <property type="match status" value="1"/>
</dbReference>
<dbReference type="EMBL" id="JABWDY010010356">
    <property type="protein sequence ID" value="KAF5200734.1"/>
    <property type="molecule type" value="Genomic_DNA"/>
</dbReference>
<dbReference type="Gene3D" id="3.40.50.300">
    <property type="entry name" value="P-loop containing nucleotide triphosphate hydrolases"/>
    <property type="match status" value="1"/>
</dbReference>
<dbReference type="InterPro" id="IPR026904">
    <property type="entry name" value="MnmG_C"/>
</dbReference>
<organism evidence="12 13">
    <name type="scientific">Thalictrum thalictroides</name>
    <name type="common">Rue-anemone</name>
    <name type="synonym">Anemone thalictroides</name>
    <dbReference type="NCBI Taxonomy" id="46969"/>
    <lineage>
        <taxon>Eukaryota</taxon>
        <taxon>Viridiplantae</taxon>
        <taxon>Streptophyta</taxon>
        <taxon>Embryophyta</taxon>
        <taxon>Tracheophyta</taxon>
        <taxon>Spermatophyta</taxon>
        <taxon>Magnoliopsida</taxon>
        <taxon>Ranunculales</taxon>
        <taxon>Ranunculaceae</taxon>
        <taxon>Thalictroideae</taxon>
        <taxon>Thalictrum</taxon>
    </lineage>
</organism>
<evidence type="ECO:0000256" key="7">
    <source>
        <dbReference type="ARBA" id="ARBA00023027"/>
    </source>
</evidence>
<dbReference type="InterPro" id="IPR002218">
    <property type="entry name" value="MnmG-rel"/>
</dbReference>
<dbReference type="PANTHER" id="PTHR11806">
    <property type="entry name" value="GLUCOSE INHIBITED DIVISION PROTEIN A"/>
    <property type="match status" value="1"/>
</dbReference>
<evidence type="ECO:0000313" key="12">
    <source>
        <dbReference type="EMBL" id="KAF5200734.1"/>
    </source>
</evidence>
<dbReference type="SUPFAM" id="SSF51905">
    <property type="entry name" value="FAD/NAD(P)-binding domain"/>
    <property type="match status" value="1"/>
</dbReference>
<dbReference type="InterPro" id="IPR020595">
    <property type="entry name" value="MnmG-rel_CS"/>
</dbReference>
<evidence type="ECO:0000259" key="11">
    <source>
        <dbReference type="PROSITE" id="PS51718"/>
    </source>
</evidence>
<dbReference type="Gene3D" id="1.10.10.1800">
    <property type="entry name" value="tRNA uridine 5-carboxymethylaminomethyl modification enzyme MnmG/GidA"/>
    <property type="match status" value="1"/>
</dbReference>
<dbReference type="Gene3D" id="1.10.150.570">
    <property type="entry name" value="GidA associated domain, C-terminal subdomain"/>
    <property type="match status" value="1"/>
</dbReference>
<feature type="region of interest" description="Disordered" evidence="9">
    <location>
        <begin position="1619"/>
        <end position="1654"/>
    </location>
</feature>
<keyword evidence="5" id="KW-0819">tRNA processing</keyword>
<feature type="compositionally biased region" description="Low complexity" evidence="9">
    <location>
        <begin position="588"/>
        <end position="602"/>
    </location>
</feature>
<evidence type="ECO:0000256" key="5">
    <source>
        <dbReference type="ARBA" id="ARBA00022694"/>
    </source>
</evidence>
<comment type="cofactor">
    <cofactor evidence="1">
        <name>FAD</name>
        <dbReference type="ChEBI" id="CHEBI:57692"/>
    </cofactor>
</comment>
<keyword evidence="7" id="KW-0520">NAD</keyword>
<feature type="region of interest" description="Disordered" evidence="9">
    <location>
        <begin position="588"/>
        <end position="607"/>
    </location>
</feature>
<dbReference type="GO" id="GO:0003924">
    <property type="term" value="F:GTPase activity"/>
    <property type="evidence" value="ECO:0007669"/>
    <property type="project" value="InterPro"/>
</dbReference>
<dbReference type="InterPro" id="IPR001401">
    <property type="entry name" value="Dynamin_GTPase"/>
</dbReference>
<dbReference type="Pfam" id="PF00350">
    <property type="entry name" value="Dynamin_N"/>
    <property type="match status" value="1"/>
</dbReference>
<dbReference type="PROSITE" id="PS51718">
    <property type="entry name" value="G_DYNAMIN_2"/>
    <property type="match status" value="1"/>
</dbReference>
<dbReference type="FunFam" id="1.10.150.570:FF:000001">
    <property type="entry name" value="tRNA uridine 5-carboxymethylaminomethyl modification enzyme MnmG"/>
    <property type="match status" value="1"/>
</dbReference>
<dbReference type="SMART" id="SM01228">
    <property type="entry name" value="GIDA_assoc_3"/>
    <property type="match status" value="1"/>
</dbReference>
<feature type="transmembrane region" description="Helical" evidence="10">
    <location>
        <begin position="1528"/>
        <end position="1549"/>
    </location>
</feature>
<dbReference type="InterPro" id="IPR030381">
    <property type="entry name" value="G_DYNAMIN_dom"/>
</dbReference>
<dbReference type="FunFam" id="1.10.10.1800:FF:000001">
    <property type="entry name" value="tRNA uridine 5-carboxymethylaminomethyl modification enzyme MnmG"/>
    <property type="match status" value="1"/>
</dbReference>
<dbReference type="GO" id="GO:0050660">
    <property type="term" value="F:flavin adenine dinucleotide binding"/>
    <property type="evidence" value="ECO:0007669"/>
    <property type="project" value="InterPro"/>
</dbReference>
<dbReference type="InterPro" id="IPR040131">
    <property type="entry name" value="MnmG_N"/>
</dbReference>
<dbReference type="GO" id="GO:0070899">
    <property type="term" value="P:mitochondrial tRNA wobble uridine modification"/>
    <property type="evidence" value="ECO:0007669"/>
    <property type="project" value="UniProtKB-ARBA"/>
</dbReference>
<dbReference type="SMART" id="SM00053">
    <property type="entry name" value="DYNc"/>
    <property type="match status" value="1"/>
</dbReference>
<evidence type="ECO:0000256" key="2">
    <source>
        <dbReference type="ARBA" id="ARBA00007653"/>
    </source>
</evidence>
<keyword evidence="6" id="KW-0274">FAD</keyword>
<keyword evidence="8" id="KW-0175">Coiled coil</keyword>
<dbReference type="Gene3D" id="3.50.50.60">
    <property type="entry name" value="FAD/NAD(P)-binding domain"/>
    <property type="match status" value="2"/>
</dbReference>
<dbReference type="InterPro" id="IPR027417">
    <property type="entry name" value="P-loop_NTPase"/>
</dbReference>
<dbReference type="PANTHER" id="PTHR11806:SF0">
    <property type="entry name" value="PROTEIN MTO1 HOMOLOG, MITOCHONDRIAL"/>
    <property type="match status" value="1"/>
</dbReference>
<dbReference type="NCBIfam" id="TIGR00136">
    <property type="entry name" value="mnmG_gidA"/>
    <property type="match status" value="1"/>
</dbReference>
<evidence type="ECO:0000256" key="3">
    <source>
        <dbReference type="ARBA" id="ARBA00022490"/>
    </source>
</evidence>
<dbReference type="PRINTS" id="PR00195">
    <property type="entry name" value="DYNAMIN"/>
</dbReference>
<dbReference type="GO" id="GO:0030488">
    <property type="term" value="P:tRNA methylation"/>
    <property type="evidence" value="ECO:0007669"/>
    <property type="project" value="TreeGrafter"/>
</dbReference>
<proteinExistence type="inferred from homology"/>
<gene>
    <name evidence="12" type="ORF">FRX31_009682</name>
</gene>
<accession>A0A7J6WTK3</accession>
<keyword evidence="4" id="KW-0285">Flavoprotein</keyword>
<comment type="caution">
    <text evidence="12">The sequence shown here is derived from an EMBL/GenBank/DDBJ whole genome shotgun (WGS) entry which is preliminary data.</text>
</comment>
<keyword evidence="10" id="KW-1133">Transmembrane helix</keyword>
<dbReference type="GO" id="GO:0005525">
    <property type="term" value="F:GTP binding"/>
    <property type="evidence" value="ECO:0007669"/>
    <property type="project" value="InterPro"/>
</dbReference>
<dbReference type="Proteomes" id="UP000554482">
    <property type="component" value="Unassembled WGS sequence"/>
</dbReference>
<dbReference type="InterPro" id="IPR047001">
    <property type="entry name" value="MnmG_C_subdom"/>
</dbReference>
<reference evidence="12 13" key="1">
    <citation type="submission" date="2020-06" db="EMBL/GenBank/DDBJ databases">
        <title>Transcriptomic and genomic resources for Thalictrum thalictroides and T. hernandezii: Facilitating candidate gene discovery in an emerging model plant lineage.</title>
        <authorList>
            <person name="Arias T."/>
            <person name="Riano-Pachon D.M."/>
            <person name="Di Stilio V.S."/>
        </authorList>
    </citation>
    <scope>NUCLEOTIDE SEQUENCE [LARGE SCALE GENOMIC DNA]</scope>
    <source>
        <strain evidence="13">cv. WT478/WT964</strain>
        <tissue evidence="12">Leaves</tissue>
    </source>
</reference>
<dbReference type="InterPro" id="IPR049312">
    <property type="entry name" value="GIDA_C_N"/>
</dbReference>
<dbReference type="InterPro" id="IPR044920">
    <property type="entry name" value="MnmG_C_subdom_sf"/>
</dbReference>
<evidence type="ECO:0000256" key="8">
    <source>
        <dbReference type="SAM" id="Coils"/>
    </source>
</evidence>
<dbReference type="FunFam" id="3.50.50.60:FF:000119">
    <property type="entry name" value="tRNA uridine 5-carboxymethylaminomethyl modification enzyme MnmG"/>
    <property type="match status" value="1"/>
</dbReference>
<evidence type="ECO:0000256" key="6">
    <source>
        <dbReference type="ARBA" id="ARBA00022827"/>
    </source>
</evidence>
<evidence type="ECO:0000256" key="4">
    <source>
        <dbReference type="ARBA" id="ARBA00022630"/>
    </source>
</evidence>
<evidence type="ECO:0000256" key="9">
    <source>
        <dbReference type="SAM" id="MobiDB-lite"/>
    </source>
</evidence>
<dbReference type="GO" id="GO:0005739">
    <property type="term" value="C:mitochondrion"/>
    <property type="evidence" value="ECO:0007669"/>
    <property type="project" value="GOC"/>
</dbReference>
<name>A0A7J6WTK3_THATH</name>
<keyword evidence="3" id="KW-0963">Cytoplasm</keyword>
<dbReference type="InterPro" id="IPR022812">
    <property type="entry name" value="Dynamin"/>
</dbReference>
<dbReference type="InterPro" id="IPR045063">
    <property type="entry name" value="Dynamin_N"/>
</dbReference>
<protein>
    <submittedName>
        <fullName evidence="12">tRNA uridine 5-carboxymethylaminomethyl modification enzyme MnmG</fullName>
    </submittedName>
</protein>
<comment type="similarity">
    <text evidence="2">Belongs to the MnmG family.</text>
</comment>
<dbReference type="SUPFAM" id="SSF52540">
    <property type="entry name" value="P-loop containing nucleoside triphosphate hydrolases"/>
    <property type="match status" value="1"/>
</dbReference>
<feature type="transmembrane region" description="Helical" evidence="10">
    <location>
        <begin position="1498"/>
        <end position="1521"/>
    </location>
</feature>
<dbReference type="FunFam" id="3.40.50.300:FF:001281">
    <property type="entry name" value="Dynamin-like protein ARC5"/>
    <property type="match status" value="1"/>
</dbReference>
<dbReference type="Pfam" id="PF13932">
    <property type="entry name" value="SAM_GIDA_C"/>
    <property type="match status" value="1"/>
</dbReference>
<dbReference type="Pfam" id="PF01134">
    <property type="entry name" value="GIDA"/>
    <property type="match status" value="1"/>
</dbReference>
<evidence type="ECO:0000256" key="1">
    <source>
        <dbReference type="ARBA" id="ARBA00001974"/>
    </source>
</evidence>
<dbReference type="InterPro" id="IPR036188">
    <property type="entry name" value="FAD/NAD-bd_sf"/>
</dbReference>
<dbReference type="InterPro" id="IPR004416">
    <property type="entry name" value="MnmG"/>
</dbReference>